<dbReference type="AlphaFoldDB" id="A0A8H7GKN7"/>
<feature type="domain" description="HMG box" evidence="6">
    <location>
        <begin position="129"/>
        <end position="201"/>
    </location>
</feature>
<keyword evidence="3 4" id="KW-0539">Nucleus</keyword>
<proteinExistence type="predicted"/>
<comment type="caution">
    <text evidence="7">The sequence shown here is derived from an EMBL/GenBank/DDBJ whole genome shotgun (WGS) entry which is preliminary data.</text>
</comment>
<feature type="compositionally biased region" description="Acidic residues" evidence="5">
    <location>
        <begin position="227"/>
        <end position="260"/>
    </location>
</feature>
<name>A0A8H7GKN7_9ASCO</name>
<dbReference type="Pfam" id="PF24245">
    <property type="entry name" value="INO80F"/>
    <property type="match status" value="1"/>
</dbReference>
<feature type="DNA-binding region" description="HMG box" evidence="4">
    <location>
        <begin position="129"/>
        <end position="201"/>
    </location>
</feature>
<organism evidence="7 8">
    <name type="scientific">Metschnikowia pulcherrima</name>
    <dbReference type="NCBI Taxonomy" id="27326"/>
    <lineage>
        <taxon>Eukaryota</taxon>
        <taxon>Fungi</taxon>
        <taxon>Dikarya</taxon>
        <taxon>Ascomycota</taxon>
        <taxon>Saccharomycotina</taxon>
        <taxon>Pichiomycetes</taxon>
        <taxon>Metschnikowiaceae</taxon>
        <taxon>Metschnikowia</taxon>
    </lineage>
</organism>
<accession>A0A8H7GKN7</accession>
<dbReference type="SMART" id="SM00398">
    <property type="entry name" value="HMG"/>
    <property type="match status" value="1"/>
</dbReference>
<dbReference type="GO" id="GO:0005634">
    <property type="term" value="C:nucleus"/>
    <property type="evidence" value="ECO:0007669"/>
    <property type="project" value="UniProtKB-SubCell"/>
</dbReference>
<comment type="subcellular location">
    <subcellularLocation>
        <location evidence="1">Nucleus</location>
    </subcellularLocation>
</comment>
<gene>
    <name evidence="7" type="ORF">HF325_006716</name>
</gene>
<keyword evidence="2 4" id="KW-0238">DNA-binding</keyword>
<dbReference type="SUPFAM" id="SSF47095">
    <property type="entry name" value="HMG-box"/>
    <property type="match status" value="1"/>
</dbReference>
<dbReference type="InterPro" id="IPR050342">
    <property type="entry name" value="HMGB"/>
</dbReference>
<dbReference type="PANTHER" id="PTHR48112">
    <property type="entry name" value="HIGH MOBILITY GROUP PROTEIN DSP1"/>
    <property type="match status" value="1"/>
</dbReference>
<protein>
    <recommendedName>
        <fullName evidence="6">HMG box domain-containing protein</fullName>
    </recommendedName>
</protein>
<dbReference type="Proteomes" id="UP000649328">
    <property type="component" value="Unassembled WGS sequence"/>
</dbReference>
<evidence type="ECO:0000313" key="8">
    <source>
        <dbReference type="Proteomes" id="UP000649328"/>
    </source>
</evidence>
<sequence>MANVKEAAPDSEEHKFKIKCQELRKRIAEVEESNEISTIALLRTRTLIRRLRLEYAVLLERLEAQVVNVSEDPDAPHAEAMPRPQMPLLTDTNLDFQPAKPAKGKPRKGRNGQMSAAALRRAARDPNLPKRPTNAYLMFCEREKDRVKAELERENPGKPATELTRVLTDLWKALDDTAKIPYLKLYEEDRERYHREMVVYNKRKHEDVLNKNKPAQSKLGVTHLEAEEAETATETGDLDENLDGDEDDLEDEAEDEDDDANQSFGPLMEKSLGLPGHGAEGEVKRQKTG</sequence>
<reference evidence="7" key="1">
    <citation type="submission" date="2020-10" db="EMBL/GenBank/DDBJ databases">
        <title>The Whole-Genome Sequence of Metschnikowia persimmonesis, a Novel Endophytic Yeast Species Isolated from Medicinal Plant Diospyros kaki Thumb.</title>
        <authorList>
            <person name="Rahmat E."/>
            <person name="Kang Y."/>
        </authorList>
    </citation>
    <scope>NUCLEOTIDE SEQUENCE</scope>
    <source>
        <strain evidence="7">KIOM G15050</strain>
    </source>
</reference>
<dbReference type="Gene3D" id="1.10.30.10">
    <property type="entry name" value="High mobility group box domain"/>
    <property type="match status" value="1"/>
</dbReference>
<evidence type="ECO:0000256" key="5">
    <source>
        <dbReference type="SAM" id="MobiDB-lite"/>
    </source>
</evidence>
<keyword evidence="8" id="KW-1185">Reference proteome</keyword>
<dbReference type="InterPro" id="IPR036910">
    <property type="entry name" value="HMG_box_dom_sf"/>
</dbReference>
<dbReference type="Pfam" id="PF00505">
    <property type="entry name" value="HMG_box"/>
    <property type="match status" value="1"/>
</dbReference>
<dbReference type="EMBL" id="JACBPP010000010">
    <property type="protein sequence ID" value="KAF7999184.1"/>
    <property type="molecule type" value="Genomic_DNA"/>
</dbReference>
<evidence type="ECO:0000313" key="7">
    <source>
        <dbReference type="EMBL" id="KAF7999184.1"/>
    </source>
</evidence>
<evidence type="ECO:0000256" key="1">
    <source>
        <dbReference type="ARBA" id="ARBA00004123"/>
    </source>
</evidence>
<dbReference type="OrthoDB" id="10070927at2759"/>
<evidence type="ECO:0000256" key="4">
    <source>
        <dbReference type="PROSITE-ProRule" id="PRU00267"/>
    </source>
</evidence>
<evidence type="ECO:0000259" key="6">
    <source>
        <dbReference type="PROSITE" id="PS50118"/>
    </source>
</evidence>
<dbReference type="InterPro" id="IPR056513">
    <property type="entry name" value="INO80F"/>
</dbReference>
<evidence type="ECO:0000256" key="2">
    <source>
        <dbReference type="ARBA" id="ARBA00023125"/>
    </source>
</evidence>
<dbReference type="InterPro" id="IPR009071">
    <property type="entry name" value="HMG_box_dom"/>
</dbReference>
<evidence type="ECO:0000256" key="3">
    <source>
        <dbReference type="ARBA" id="ARBA00023242"/>
    </source>
</evidence>
<dbReference type="PANTHER" id="PTHR48112:SF13">
    <property type="entry name" value="NON-HISTONE PROTEIN 10"/>
    <property type="match status" value="1"/>
</dbReference>
<dbReference type="PROSITE" id="PS50118">
    <property type="entry name" value="HMG_BOX_2"/>
    <property type="match status" value="1"/>
</dbReference>
<dbReference type="GO" id="GO:0003677">
    <property type="term" value="F:DNA binding"/>
    <property type="evidence" value="ECO:0007669"/>
    <property type="project" value="UniProtKB-UniRule"/>
</dbReference>
<feature type="compositionally biased region" description="Basic and acidic residues" evidence="5">
    <location>
        <begin position="279"/>
        <end position="289"/>
    </location>
</feature>
<feature type="region of interest" description="Disordered" evidence="5">
    <location>
        <begin position="227"/>
        <end position="289"/>
    </location>
</feature>